<dbReference type="AlphaFoldDB" id="A0A0B4S301"/>
<keyword evidence="2" id="KW-1185">Reference proteome</keyword>
<evidence type="ECO:0000313" key="2">
    <source>
        <dbReference type="Proteomes" id="UP000031386"/>
    </source>
</evidence>
<organism evidence="1 2">
    <name type="scientific">Parvimonas micra</name>
    <dbReference type="NCBI Taxonomy" id="33033"/>
    <lineage>
        <taxon>Bacteria</taxon>
        <taxon>Bacillati</taxon>
        <taxon>Bacillota</taxon>
        <taxon>Tissierellia</taxon>
        <taxon>Tissierellales</taxon>
        <taxon>Peptoniphilaceae</taxon>
        <taxon>Parvimonas</taxon>
    </lineage>
</organism>
<gene>
    <name evidence="1" type="ORF">NW74_07450</name>
</gene>
<evidence type="ECO:0000313" key="1">
    <source>
        <dbReference type="EMBL" id="AIZ37170.1"/>
    </source>
</evidence>
<proteinExistence type="predicted"/>
<dbReference type="KEGG" id="pmic:NW74_07450"/>
<dbReference type="OrthoDB" id="2194542at2"/>
<accession>A0A0B4S301</accession>
<sequence>MTMGILEYKVVTNGILEIYYNGSGWGHSVVVTKFKNGNVLVTGRTAPNWYNNNEDARRMENYQRLLHLENR</sequence>
<reference evidence="1 2" key="1">
    <citation type="submission" date="2014-10" db="EMBL/GenBank/DDBJ databases">
        <title>Complete genome sequence of Parvimonas micra KCOM 1535 (= ChDC B708).</title>
        <authorList>
            <person name="Kook J.-K."/>
            <person name="Park S.-N."/>
            <person name="Lim Y.K."/>
            <person name="Roh H."/>
        </authorList>
    </citation>
    <scope>NUCLEOTIDE SEQUENCE [LARGE SCALE GENOMIC DNA]</scope>
    <source>
        <strain evidence="2">KCOM 1535 / ChDC B708</strain>
    </source>
</reference>
<name>A0A0B4S301_9FIRM</name>
<dbReference type="Proteomes" id="UP000031386">
    <property type="component" value="Chromosome"/>
</dbReference>
<protein>
    <submittedName>
        <fullName evidence="1">Uncharacterized protein</fullName>
    </submittedName>
</protein>
<dbReference type="RefSeq" id="WP_029950424.1">
    <property type="nucleotide sequence ID" value="NZ_CABKNC010000003.1"/>
</dbReference>
<dbReference type="EMBL" id="CP009761">
    <property type="protein sequence ID" value="AIZ37170.1"/>
    <property type="molecule type" value="Genomic_DNA"/>
</dbReference>